<protein>
    <recommendedName>
        <fullName evidence="5">Metallo-beta-lactamase domain-containing protein</fullName>
    </recommendedName>
</protein>
<evidence type="ECO:0000256" key="4">
    <source>
        <dbReference type="ARBA" id="ARBA00022833"/>
    </source>
</evidence>
<dbReference type="CDD" id="cd07730">
    <property type="entry name" value="metallo-hydrolase-like_MBL-fold"/>
    <property type="match status" value="1"/>
</dbReference>
<dbReference type="PANTHER" id="PTHR42978:SF5">
    <property type="entry name" value="METALLO-BETA-LACTAMASE DOMAIN-CONTAINING PROTEIN"/>
    <property type="match status" value="1"/>
</dbReference>
<dbReference type="Proteomes" id="UP000754883">
    <property type="component" value="Unassembled WGS sequence"/>
</dbReference>
<dbReference type="SMART" id="SM00849">
    <property type="entry name" value="Lactamase_B"/>
    <property type="match status" value="1"/>
</dbReference>
<name>A0A9N9UN04_9HYPO</name>
<comment type="caution">
    <text evidence="6">The sequence shown here is derived from an EMBL/GenBank/DDBJ whole genome shotgun (WGS) entry which is preliminary data.</text>
</comment>
<dbReference type="Pfam" id="PF00753">
    <property type="entry name" value="Lactamase_B"/>
    <property type="match status" value="1"/>
</dbReference>
<reference evidence="6" key="1">
    <citation type="submission" date="2021-10" db="EMBL/GenBank/DDBJ databases">
        <authorList>
            <person name="Piombo E."/>
        </authorList>
    </citation>
    <scope>NUCLEOTIDE SEQUENCE</scope>
</reference>
<evidence type="ECO:0000313" key="6">
    <source>
        <dbReference type="EMBL" id="CAG9996340.1"/>
    </source>
</evidence>
<dbReference type="InterPro" id="IPR001279">
    <property type="entry name" value="Metallo-B-lactamas"/>
</dbReference>
<keyword evidence="2" id="KW-0479">Metal-binding</keyword>
<dbReference type="GO" id="GO:0016787">
    <property type="term" value="F:hydrolase activity"/>
    <property type="evidence" value="ECO:0007669"/>
    <property type="project" value="UniProtKB-KW"/>
</dbReference>
<dbReference type="InterPro" id="IPR051013">
    <property type="entry name" value="MBL_superfamily_lactonases"/>
</dbReference>
<gene>
    <name evidence="6" type="ORF">CBYS24578_00014487</name>
</gene>
<evidence type="ECO:0000256" key="2">
    <source>
        <dbReference type="ARBA" id="ARBA00022723"/>
    </source>
</evidence>
<comment type="similarity">
    <text evidence="1">Belongs to the metallo-beta-lactamase superfamily.</text>
</comment>
<evidence type="ECO:0000256" key="3">
    <source>
        <dbReference type="ARBA" id="ARBA00022801"/>
    </source>
</evidence>
<organism evidence="6 7">
    <name type="scientific">Clonostachys byssicola</name>
    <dbReference type="NCBI Taxonomy" id="160290"/>
    <lineage>
        <taxon>Eukaryota</taxon>
        <taxon>Fungi</taxon>
        <taxon>Dikarya</taxon>
        <taxon>Ascomycota</taxon>
        <taxon>Pezizomycotina</taxon>
        <taxon>Sordariomycetes</taxon>
        <taxon>Hypocreomycetidae</taxon>
        <taxon>Hypocreales</taxon>
        <taxon>Bionectriaceae</taxon>
        <taxon>Clonostachys</taxon>
    </lineage>
</organism>
<accession>A0A9N9UN04</accession>
<dbReference type="EMBL" id="CABFNO020001538">
    <property type="protein sequence ID" value="CAG9996340.1"/>
    <property type="molecule type" value="Genomic_DNA"/>
</dbReference>
<keyword evidence="4" id="KW-0862">Zinc</keyword>
<dbReference type="GO" id="GO:0046872">
    <property type="term" value="F:metal ion binding"/>
    <property type="evidence" value="ECO:0007669"/>
    <property type="project" value="UniProtKB-KW"/>
</dbReference>
<evidence type="ECO:0000256" key="1">
    <source>
        <dbReference type="ARBA" id="ARBA00007749"/>
    </source>
</evidence>
<evidence type="ECO:0000259" key="5">
    <source>
        <dbReference type="SMART" id="SM00849"/>
    </source>
</evidence>
<dbReference type="SUPFAM" id="SSF56281">
    <property type="entry name" value="Metallo-hydrolase/oxidoreductase"/>
    <property type="match status" value="1"/>
</dbReference>
<dbReference type="InterPro" id="IPR036866">
    <property type="entry name" value="RibonucZ/Hydroxyglut_hydro"/>
</dbReference>
<dbReference type="Gene3D" id="3.60.15.10">
    <property type="entry name" value="Ribonuclease Z/Hydroxyacylglutathione hydrolase-like"/>
    <property type="match status" value="1"/>
</dbReference>
<dbReference type="PANTHER" id="PTHR42978">
    <property type="entry name" value="QUORUM-QUENCHING LACTONASE YTNP-RELATED-RELATED"/>
    <property type="match status" value="1"/>
</dbReference>
<keyword evidence="3" id="KW-0378">Hydrolase</keyword>
<sequence length="361" mass="39864">MALNGEPAPNLEIPPSRHVVDVSVINTTADVRCPWGFFVKNPVPGHETLECPSFAFLVQHPSGKRVLFDLGLRKDVEGFPPVIQQGMKGMHMKAEKDIAQILKEDGKFSLDEIDAIIWSHWHADHTGDPSTFPASTNLVVGPGFKEAILPGYPTNPYGLILDSDYSGRELQEVDFSKSIQIGEFRAFDYFNDGSFYLLDSPGHAVGHMSALARTTPSTFILMGGDGCHHSGSLRPNKHFPLPDEVSPSPFSIPPHSHGTVCPGAILEAIHPLRTRTQPYYGLLSEAQGRDVPAAEATIHKMISFDANDDVFVLTAHDRSVMDVIDFYPKSANDWKEKGWKETSRWRFLEDFKSAAANIDTA</sequence>
<feature type="domain" description="Metallo-beta-lactamase" evidence="5">
    <location>
        <begin position="52"/>
        <end position="282"/>
    </location>
</feature>
<keyword evidence="7" id="KW-1185">Reference proteome</keyword>
<proteinExistence type="inferred from homology"/>
<dbReference type="OrthoDB" id="10250730at2759"/>
<evidence type="ECO:0000313" key="7">
    <source>
        <dbReference type="Proteomes" id="UP000754883"/>
    </source>
</evidence>
<dbReference type="AlphaFoldDB" id="A0A9N9UN04"/>